<accession>A0ABT2QMP7</accession>
<evidence type="ECO:0000313" key="3">
    <source>
        <dbReference type="Proteomes" id="UP001209553"/>
    </source>
</evidence>
<feature type="transmembrane region" description="Helical" evidence="1">
    <location>
        <begin position="112"/>
        <end position="133"/>
    </location>
</feature>
<keyword evidence="3" id="KW-1185">Reference proteome</keyword>
<evidence type="ECO:0000313" key="2">
    <source>
        <dbReference type="EMBL" id="MCU5745245.1"/>
    </source>
</evidence>
<gene>
    <name evidence="2" type="ORF">N9R04_00735</name>
</gene>
<proteinExistence type="predicted"/>
<comment type="caution">
    <text evidence="2">The sequence shown here is derived from an EMBL/GenBank/DDBJ whole genome shotgun (WGS) entry which is preliminary data.</text>
</comment>
<dbReference type="EMBL" id="JAOPKZ010000001">
    <property type="protein sequence ID" value="MCU5745245.1"/>
    <property type="molecule type" value="Genomic_DNA"/>
</dbReference>
<feature type="transmembrane region" description="Helical" evidence="1">
    <location>
        <begin position="189"/>
        <end position="210"/>
    </location>
</feature>
<name>A0ABT2QMP7_9STAP</name>
<feature type="transmembrane region" description="Helical" evidence="1">
    <location>
        <begin position="33"/>
        <end position="54"/>
    </location>
</feature>
<protein>
    <recommendedName>
        <fullName evidence="4">Integral membrane protein</fullName>
    </recommendedName>
</protein>
<keyword evidence="1" id="KW-0812">Transmembrane</keyword>
<evidence type="ECO:0008006" key="4">
    <source>
        <dbReference type="Google" id="ProtNLM"/>
    </source>
</evidence>
<keyword evidence="1" id="KW-1133">Transmembrane helix</keyword>
<dbReference type="RefSeq" id="WP_262853627.1">
    <property type="nucleotide sequence ID" value="NZ_JAOPKZ010000001.1"/>
</dbReference>
<reference evidence="2 3" key="1">
    <citation type="journal article" date="2023" name="Int. J. Syst. Evol. Microbiol.">
        <title>Streptococcus sciuri sp. nov., Staphylococcus marylandisciuri sp. nov. and Staphylococcus americanisciuri sp. nov., isolated from faeces of eastern grey squirrel (Sciurus carolinensis).</title>
        <authorList>
            <person name="Volokhov D.V."/>
            <person name="Zagorodnyaya T.A."/>
            <person name="Furtak V.A."/>
            <person name="Nattanmai G."/>
            <person name="Randall L."/>
            <person name="Jose S."/>
            <person name="Gao Y."/>
            <person name="Eisenberg T."/>
            <person name="Delmonte P."/>
            <person name="Blom J."/>
            <person name="Mitchell K.K."/>
        </authorList>
    </citation>
    <scope>NUCLEOTIDE SEQUENCE [LARGE SCALE GENOMIC DNA]</scope>
    <source>
        <strain evidence="2 3">SQ8-PEA</strain>
    </source>
</reference>
<keyword evidence="1" id="KW-0472">Membrane</keyword>
<feature type="transmembrane region" description="Helical" evidence="1">
    <location>
        <begin position="140"/>
        <end position="160"/>
    </location>
</feature>
<dbReference type="Proteomes" id="UP001209553">
    <property type="component" value="Unassembled WGS sequence"/>
</dbReference>
<organism evidence="2 3">
    <name type="scientific">Staphylococcus marylandisciuri</name>
    <dbReference type="NCBI Taxonomy" id="2981529"/>
    <lineage>
        <taxon>Bacteria</taxon>
        <taxon>Bacillati</taxon>
        <taxon>Bacillota</taxon>
        <taxon>Bacilli</taxon>
        <taxon>Bacillales</taxon>
        <taxon>Staphylococcaceae</taxon>
        <taxon>Staphylococcus</taxon>
    </lineage>
</organism>
<sequence>MDNRQAYHQNFERTLSQEELHRGHRIGKKRRSWVSLIIHIIVLVLTAISGYSIFKEPLFNLQFLHKPVNFGQLSEFKDNLHNISQMDELKNLPINLNNLEEFQTNLNHLITLFYVFFALCAISLILTLFTIAFNRTILKILNFILVAAMLVMTFGFSYLVDDVASQIAKKFSSAYLSVKPDQILTQADAVHNALILLGCSLALIFISFFFRNKRRKVF</sequence>
<evidence type="ECO:0000256" key="1">
    <source>
        <dbReference type="SAM" id="Phobius"/>
    </source>
</evidence>